<name>A0A1H2R3U5_9RHOB</name>
<dbReference type="STRING" id="985054.SAMN05444358_10134"/>
<evidence type="ECO:0000313" key="1">
    <source>
        <dbReference type="EMBL" id="SDW14106.1"/>
    </source>
</evidence>
<sequence>MRWIIAGLMLIAGEAVAQERRPSHCIAIADAAPGIEYFHRTAWQDPVPEFSARISYIAHASFLIQTRGGLNAVTDFTGFVGSAAVIPDIVTMNHAHSTHWTAHPDPAIPHVLPGWGEFGEGIEHHLDLGEMLVRNVPTDIRSVYGGVEERGNSIFVFEVEGLCIGHLGHLHHIPSDEQFAALGRLDVVMAPVDGGTTMPLPEMIEVLKRLKSSIIIPMHWFSDFSLERFLVDIRDEFLVERDGKSELVVSLRTLPDRPTVVVLEPQYLIEQE</sequence>
<gene>
    <name evidence="1" type="ORF">SAMN05444358_10134</name>
</gene>
<reference evidence="2" key="1">
    <citation type="submission" date="2016-10" db="EMBL/GenBank/DDBJ databases">
        <authorList>
            <person name="Varghese N."/>
            <person name="Submissions S."/>
        </authorList>
    </citation>
    <scope>NUCLEOTIDE SEQUENCE [LARGE SCALE GENOMIC DNA]</scope>
    <source>
        <strain evidence="2">DSM 27839</strain>
    </source>
</reference>
<dbReference type="OrthoDB" id="7343000at2"/>
<dbReference type="Pfam" id="PF13483">
    <property type="entry name" value="Lactamase_B_3"/>
    <property type="match status" value="1"/>
</dbReference>
<evidence type="ECO:0000313" key="2">
    <source>
        <dbReference type="Proteomes" id="UP000183400"/>
    </source>
</evidence>
<dbReference type="InterPro" id="IPR036866">
    <property type="entry name" value="RibonucZ/Hydroxyglut_hydro"/>
</dbReference>
<dbReference type="AlphaFoldDB" id="A0A1H2R3U5"/>
<dbReference type="Gene3D" id="3.60.15.10">
    <property type="entry name" value="Ribonuclease Z/Hydroxyacylglutathione hydrolase-like"/>
    <property type="match status" value="1"/>
</dbReference>
<proteinExistence type="predicted"/>
<dbReference type="RefSeq" id="WP_074733482.1">
    <property type="nucleotide sequence ID" value="NZ_FNNP01000001.1"/>
</dbReference>
<dbReference type="SUPFAM" id="SSF56281">
    <property type="entry name" value="Metallo-hydrolase/oxidoreductase"/>
    <property type="match status" value="1"/>
</dbReference>
<keyword evidence="2" id="KW-1185">Reference proteome</keyword>
<dbReference type="Proteomes" id="UP000183400">
    <property type="component" value="Unassembled WGS sequence"/>
</dbReference>
<organism evidence="1 2">
    <name type="scientific">Ruegeria halocynthiae</name>
    <dbReference type="NCBI Taxonomy" id="985054"/>
    <lineage>
        <taxon>Bacteria</taxon>
        <taxon>Pseudomonadati</taxon>
        <taxon>Pseudomonadota</taxon>
        <taxon>Alphaproteobacteria</taxon>
        <taxon>Rhodobacterales</taxon>
        <taxon>Roseobacteraceae</taxon>
        <taxon>Ruegeria</taxon>
    </lineage>
</organism>
<dbReference type="PANTHER" id="PTHR39189">
    <property type="entry name" value="UPF0173 METAL-DEPENDENT HYDROLASE YTKL"/>
    <property type="match status" value="1"/>
</dbReference>
<dbReference type="EMBL" id="FNNP01000001">
    <property type="protein sequence ID" value="SDW14106.1"/>
    <property type="molecule type" value="Genomic_DNA"/>
</dbReference>
<protein>
    <submittedName>
        <fullName evidence="1">L-ascorbate metabolism protein UlaG, beta-lactamase superfamily</fullName>
    </submittedName>
</protein>
<dbReference type="PANTHER" id="PTHR39189:SF1">
    <property type="entry name" value="UPF0173 METAL-DEPENDENT HYDROLASE YTKL"/>
    <property type="match status" value="1"/>
</dbReference>
<accession>A0A1H2R3U5</accession>